<comment type="pathway">
    <text evidence="1">Amino-acid biosynthesis.</text>
</comment>
<reference evidence="5 6" key="1">
    <citation type="submission" date="2018-08" db="EMBL/GenBank/DDBJ databases">
        <title>Recombination of ecologically and evolutionarily significant loci maintains genetic cohesion in the Pseudomonas syringae species complex.</title>
        <authorList>
            <person name="Dillon M."/>
            <person name="Thakur S."/>
            <person name="Almeida R.N.D."/>
            <person name="Weir B.S."/>
            <person name="Guttman D.S."/>
        </authorList>
    </citation>
    <scope>NUCLEOTIDE SEQUENCE [LARGE SCALE GENOMIC DNA]</scope>
    <source>
        <strain evidence="5 6">NCPPB2445</strain>
    </source>
</reference>
<keyword evidence="6" id="KW-1185">Reference proteome</keyword>
<gene>
    <name evidence="5" type="ORF">ALQ77_04010</name>
</gene>
<evidence type="ECO:0000313" key="6">
    <source>
        <dbReference type="Proteomes" id="UP000270661"/>
    </source>
</evidence>
<name>A0A3M3DT36_9PSED</name>
<protein>
    <recommendedName>
        <fullName evidence="4">Pyruvate carboxyltransferase domain-containing protein</fullName>
    </recommendedName>
</protein>
<feature type="region of interest" description="Disordered" evidence="3">
    <location>
        <begin position="316"/>
        <end position="340"/>
    </location>
</feature>
<dbReference type="InterPro" id="IPR013785">
    <property type="entry name" value="Aldolase_TIM"/>
</dbReference>
<dbReference type="PANTHER" id="PTHR43538:SF1">
    <property type="entry name" value="(R)-CITRAMALATE SYNTHASE"/>
    <property type="match status" value="1"/>
</dbReference>
<dbReference type="SUPFAM" id="SSF51569">
    <property type="entry name" value="Aldolase"/>
    <property type="match status" value="1"/>
</dbReference>
<dbReference type="GO" id="GO:0046912">
    <property type="term" value="F:acyltransferase activity, acyl groups converted into alkyl on transfer"/>
    <property type="evidence" value="ECO:0007669"/>
    <property type="project" value="InterPro"/>
</dbReference>
<evidence type="ECO:0000259" key="4">
    <source>
        <dbReference type="PROSITE" id="PS50991"/>
    </source>
</evidence>
<dbReference type="RefSeq" id="WP_053191143.1">
    <property type="nucleotide sequence ID" value="NZ_LHVK01000003.1"/>
</dbReference>
<dbReference type="STRING" id="47879.AXG94_03745"/>
<dbReference type="OrthoDB" id="9803573at2"/>
<evidence type="ECO:0000256" key="1">
    <source>
        <dbReference type="ARBA" id="ARBA00029440"/>
    </source>
</evidence>
<comment type="caution">
    <text evidence="5">The sequence shown here is derived from an EMBL/GenBank/DDBJ whole genome shotgun (WGS) entry which is preliminary data.</text>
</comment>
<dbReference type="InterPro" id="IPR000891">
    <property type="entry name" value="PYR_CT"/>
</dbReference>
<feature type="domain" description="Pyruvate carboxyltransferase" evidence="4">
    <location>
        <begin position="4"/>
        <end position="255"/>
    </location>
</feature>
<dbReference type="Gene3D" id="3.20.20.70">
    <property type="entry name" value="Aldolase class I"/>
    <property type="match status" value="1"/>
</dbReference>
<dbReference type="Proteomes" id="UP000270661">
    <property type="component" value="Unassembled WGS sequence"/>
</dbReference>
<dbReference type="PROSITE" id="PS50991">
    <property type="entry name" value="PYR_CT"/>
    <property type="match status" value="1"/>
</dbReference>
<evidence type="ECO:0000313" key="5">
    <source>
        <dbReference type="EMBL" id="RMM40517.1"/>
    </source>
</evidence>
<dbReference type="EMBL" id="RBOJ01000115">
    <property type="protein sequence ID" value="RMM40517.1"/>
    <property type="molecule type" value="Genomic_DNA"/>
</dbReference>
<comment type="catalytic activity">
    <reaction evidence="2">
        <text>pyruvate + acetyl-CoA + H2O = (3R)-citramalate + CoA + H(+)</text>
        <dbReference type="Rhea" id="RHEA:19045"/>
        <dbReference type="ChEBI" id="CHEBI:15361"/>
        <dbReference type="ChEBI" id="CHEBI:15377"/>
        <dbReference type="ChEBI" id="CHEBI:15378"/>
        <dbReference type="ChEBI" id="CHEBI:30934"/>
        <dbReference type="ChEBI" id="CHEBI:57287"/>
        <dbReference type="ChEBI" id="CHEBI:57288"/>
        <dbReference type="EC" id="2.3.3.21"/>
    </reaction>
</comment>
<organism evidence="5 6">
    <name type="scientific">Pseudomonas corrugata</name>
    <dbReference type="NCBI Taxonomy" id="47879"/>
    <lineage>
        <taxon>Bacteria</taxon>
        <taxon>Pseudomonadati</taxon>
        <taxon>Pseudomonadota</taxon>
        <taxon>Gammaproteobacteria</taxon>
        <taxon>Pseudomonadales</taxon>
        <taxon>Pseudomonadaceae</taxon>
        <taxon>Pseudomonas</taxon>
    </lineage>
</organism>
<evidence type="ECO:0000256" key="3">
    <source>
        <dbReference type="SAM" id="MobiDB-lite"/>
    </source>
</evidence>
<dbReference type="Pfam" id="PF00682">
    <property type="entry name" value="HMGL-like"/>
    <property type="match status" value="1"/>
</dbReference>
<accession>A0A3M3DT36</accession>
<dbReference type="AlphaFoldDB" id="A0A3M3DT36"/>
<dbReference type="GO" id="GO:0043714">
    <property type="term" value="F:(R)-citramalate synthase activity"/>
    <property type="evidence" value="ECO:0007669"/>
    <property type="project" value="UniProtKB-EC"/>
</dbReference>
<evidence type="ECO:0000256" key="2">
    <source>
        <dbReference type="ARBA" id="ARBA00048263"/>
    </source>
</evidence>
<proteinExistence type="predicted"/>
<dbReference type="CDD" id="cd07944">
    <property type="entry name" value="DRE_TIM_HOA_like"/>
    <property type="match status" value="1"/>
</dbReference>
<dbReference type="PANTHER" id="PTHR43538">
    <property type="entry name" value="ALPHA-IPM SYNTHASE/HOMOCITRATE SYNTHASE"/>
    <property type="match status" value="1"/>
</dbReference>
<dbReference type="InterPro" id="IPR005675">
    <property type="entry name" value="Citramal_synthase"/>
</dbReference>
<dbReference type="GO" id="GO:0019752">
    <property type="term" value="P:carboxylic acid metabolic process"/>
    <property type="evidence" value="ECO:0007669"/>
    <property type="project" value="InterPro"/>
</dbReference>
<sequence>MSQIKIIDVTLRDGGYRNDFNFTVDYAQTAISQMIGAGIPYCEIGYRNGSFVRKHEHGLTSAVDARYLSAVHAAAAGRIDLCVMVHPHNVDASDFQLLQEHGVSMIRVCLRRDRLEDGLATVRLAKSYGFQVSANITHVTTLGPAEISDMSLRAENAGADLLVFADSNGNMIPADVDRLITRISSRVLIPLGFHAHNNLSLALSNSIAAMDAGAEYIDASICGMGKGAGNLHLGVFVAYLQRAGIRNDYDLVSALHLSQLTADTVPASSLPLSLTDVMMGTYNMPFDVQYRLDEVVKTHRPASTFHALQILHEQGNRKSEKPIKPLTTTLSPSLASGGIR</sequence>